<evidence type="ECO:0000313" key="2">
    <source>
        <dbReference type="Proteomes" id="UP000295497"/>
    </source>
</evidence>
<accession>A0A4V0NGC7</accession>
<name>A0A4V0NGC7_SORCE</name>
<protein>
    <submittedName>
        <fullName evidence="1">Uncharacterized protein</fullName>
    </submittedName>
</protein>
<dbReference type="AlphaFoldDB" id="A0A4V0NGC7"/>
<sequence length="529" mass="56384">MTILGAEWNSPVPMRSPGPPLRRSLPLVLLLAALPVASGCAAEAAPRPAPQPAVTAEMARIAESQRLYDEASRALSDKRYEDARALLDKASGLGVDSHRYQIGELREKLDRREAKVRASEAAELLDRQDCEGAFATLSSRMDALKSEAFAHEARRLVASQAAACASGKIDAATTAGKFAEARAFIAAAPTRAVLGDEAADRLAAELDDTITEALYGQLEADITAGRWAGVVEKIDAAVKRGDASEEQARTVLARARGAATPRLTELAGKAVGARDAAATLALLDATIALLRWEAPAPETADLPGSNALPEALARKRSALAAWVEAMQVRMKPMKKPEKRWSHGTIAVAPASDSDGEPKRSLPPSTPVWILGQTKDRALVTAVEPATAALTAALELAIGWAPLPRLAREPTADWLPPNDQLKGERVWGPLREKQPTLELGVVSDVEGADIVVRRLADDVEIKVQRKQLRSGRLAPGTKVLALCKSENEPATIVDVPPAGRVARIECEGGAQKEEPLASLRSRPDLLPRSR</sequence>
<dbReference type="EMBL" id="CP012672">
    <property type="protein sequence ID" value="AUX32712.1"/>
    <property type="molecule type" value="Genomic_DNA"/>
</dbReference>
<reference evidence="1 2" key="1">
    <citation type="submission" date="2015-09" db="EMBL/GenBank/DDBJ databases">
        <title>Sorangium comparison.</title>
        <authorList>
            <person name="Zaburannyi N."/>
            <person name="Bunk B."/>
            <person name="Overmann J."/>
            <person name="Mueller R."/>
        </authorList>
    </citation>
    <scope>NUCLEOTIDE SEQUENCE [LARGE SCALE GENOMIC DNA]</scope>
    <source>
        <strain evidence="1 2">So ce836</strain>
    </source>
</reference>
<gene>
    <name evidence="1" type="ORF">SOCE836_048580</name>
</gene>
<proteinExistence type="predicted"/>
<dbReference type="Proteomes" id="UP000295497">
    <property type="component" value="Chromosome"/>
</dbReference>
<evidence type="ECO:0000313" key="1">
    <source>
        <dbReference type="EMBL" id="AUX32712.1"/>
    </source>
</evidence>
<organism evidence="1 2">
    <name type="scientific">Sorangium cellulosum</name>
    <name type="common">Polyangium cellulosum</name>
    <dbReference type="NCBI Taxonomy" id="56"/>
    <lineage>
        <taxon>Bacteria</taxon>
        <taxon>Pseudomonadati</taxon>
        <taxon>Myxococcota</taxon>
        <taxon>Polyangia</taxon>
        <taxon>Polyangiales</taxon>
        <taxon>Polyangiaceae</taxon>
        <taxon>Sorangium</taxon>
    </lineage>
</organism>